<gene>
    <name evidence="1" type="ORF">SAMN05660923_02752</name>
</gene>
<organism evidence="1 2">
    <name type="scientific">Tepidimicrobium xylanilyticum</name>
    <dbReference type="NCBI Taxonomy" id="1123352"/>
    <lineage>
        <taxon>Bacteria</taxon>
        <taxon>Bacillati</taxon>
        <taxon>Bacillota</taxon>
        <taxon>Tissierellia</taxon>
        <taxon>Tissierellales</taxon>
        <taxon>Tepidimicrobiaceae</taxon>
        <taxon>Tepidimicrobium</taxon>
    </lineage>
</organism>
<keyword evidence="2" id="KW-1185">Reference proteome</keyword>
<dbReference type="OrthoDB" id="164847at2"/>
<dbReference type="RefSeq" id="WP_093754632.1">
    <property type="nucleotide sequence ID" value="NZ_FNNG01000016.1"/>
</dbReference>
<evidence type="ECO:0000313" key="2">
    <source>
        <dbReference type="Proteomes" id="UP000198828"/>
    </source>
</evidence>
<evidence type="ECO:0008006" key="3">
    <source>
        <dbReference type="Google" id="ProtNLM"/>
    </source>
</evidence>
<dbReference type="Pfam" id="PF11213">
    <property type="entry name" value="DUF3006"/>
    <property type="match status" value="1"/>
</dbReference>
<dbReference type="EMBL" id="FNNG01000016">
    <property type="protein sequence ID" value="SDX69325.1"/>
    <property type="molecule type" value="Genomic_DNA"/>
</dbReference>
<dbReference type="Gene3D" id="6.20.120.50">
    <property type="match status" value="1"/>
</dbReference>
<dbReference type="Proteomes" id="UP000198828">
    <property type="component" value="Unassembled WGS sequence"/>
</dbReference>
<dbReference type="InterPro" id="IPR021377">
    <property type="entry name" value="DUF3006"/>
</dbReference>
<proteinExistence type="predicted"/>
<dbReference type="AlphaFoldDB" id="A0A1H3DSD2"/>
<name>A0A1H3DSD2_9FIRM</name>
<sequence length="72" mass="8561">MKGIVDRFEEDRVVIEILSDGGVLEFDRVLFPDNLKEGDVVEYIKDRFVINEEETRERERKTNDLFNSLIKK</sequence>
<protein>
    <recommendedName>
        <fullName evidence="3">DUF3006 domain-containing protein</fullName>
    </recommendedName>
</protein>
<accession>A0A1H3DSD2</accession>
<reference evidence="1 2" key="1">
    <citation type="submission" date="2016-10" db="EMBL/GenBank/DDBJ databases">
        <authorList>
            <person name="de Groot N.N."/>
        </authorList>
    </citation>
    <scope>NUCLEOTIDE SEQUENCE [LARGE SCALE GENOMIC DNA]</scope>
    <source>
        <strain evidence="1 2">DSM 23310</strain>
    </source>
</reference>
<evidence type="ECO:0000313" key="1">
    <source>
        <dbReference type="EMBL" id="SDX69325.1"/>
    </source>
</evidence>